<evidence type="ECO:0000256" key="8">
    <source>
        <dbReference type="PIRSR" id="PIRSR000388-1"/>
    </source>
</evidence>
<keyword evidence="7 10" id="KW-0460">Magnesium</keyword>
<dbReference type="EC" id="2.1.2.11" evidence="7"/>
<protein>
    <recommendedName>
        <fullName evidence="7">3-methyl-2-oxobutanoate hydroxymethyltransferase</fullName>
        <ecNumber evidence="7">2.1.2.11</ecNumber>
    </recommendedName>
    <alternativeName>
        <fullName evidence="7">Ketopantoate hydroxymethyltransferase</fullName>
        <shortName evidence="7">KPHMT</shortName>
    </alternativeName>
</protein>
<dbReference type="PIRSF" id="PIRSF000388">
    <property type="entry name" value="Pantoate_hydroxy_MeTrfase"/>
    <property type="match status" value="1"/>
</dbReference>
<comment type="similarity">
    <text evidence="2 7">Belongs to the PanB family.</text>
</comment>
<feature type="binding site" evidence="7 9">
    <location>
        <position position="130"/>
    </location>
    <ligand>
        <name>3-methyl-2-oxobutanoate</name>
        <dbReference type="ChEBI" id="CHEBI:11851"/>
    </ligand>
</feature>
<accession>A0A6N9TPU5</accession>
<evidence type="ECO:0000256" key="7">
    <source>
        <dbReference type="HAMAP-Rule" id="MF_00156"/>
    </source>
</evidence>
<dbReference type="NCBIfam" id="NF001452">
    <property type="entry name" value="PRK00311.1"/>
    <property type="match status" value="1"/>
</dbReference>
<dbReference type="GO" id="GO:0003864">
    <property type="term" value="F:3-methyl-2-oxobutanoate hydroxymethyltransferase activity"/>
    <property type="evidence" value="ECO:0007669"/>
    <property type="project" value="UniProtKB-UniRule"/>
</dbReference>
<keyword evidence="4 7" id="KW-0566">Pantothenate biosynthesis</keyword>
<name>A0A6N9TPU5_DISTH</name>
<evidence type="ECO:0000256" key="3">
    <source>
        <dbReference type="ARBA" id="ARBA00011424"/>
    </source>
</evidence>
<dbReference type="Proteomes" id="UP000469346">
    <property type="component" value="Unassembled WGS sequence"/>
</dbReference>
<keyword evidence="5 7" id="KW-0808">Transferase</keyword>
<dbReference type="InterPro" id="IPR040442">
    <property type="entry name" value="Pyrv_kinase-like_dom_sf"/>
</dbReference>
<evidence type="ECO:0000256" key="1">
    <source>
        <dbReference type="ARBA" id="ARBA00005033"/>
    </source>
</evidence>
<dbReference type="HAMAP" id="MF_00156">
    <property type="entry name" value="PanB"/>
    <property type="match status" value="1"/>
</dbReference>
<evidence type="ECO:0000256" key="10">
    <source>
        <dbReference type="PIRSR" id="PIRSR000388-3"/>
    </source>
</evidence>
<comment type="catalytic activity">
    <reaction evidence="7">
        <text>(6R)-5,10-methylene-5,6,7,8-tetrahydrofolate + 3-methyl-2-oxobutanoate + H2O = 2-dehydropantoate + (6S)-5,6,7,8-tetrahydrofolate</text>
        <dbReference type="Rhea" id="RHEA:11824"/>
        <dbReference type="ChEBI" id="CHEBI:11561"/>
        <dbReference type="ChEBI" id="CHEBI:11851"/>
        <dbReference type="ChEBI" id="CHEBI:15377"/>
        <dbReference type="ChEBI" id="CHEBI:15636"/>
        <dbReference type="ChEBI" id="CHEBI:57453"/>
        <dbReference type="EC" id="2.1.2.11"/>
    </reaction>
</comment>
<dbReference type="Pfam" id="PF02548">
    <property type="entry name" value="Pantoate_transf"/>
    <property type="match status" value="1"/>
</dbReference>
<evidence type="ECO:0000256" key="4">
    <source>
        <dbReference type="ARBA" id="ARBA00022655"/>
    </source>
</evidence>
<dbReference type="SUPFAM" id="SSF51621">
    <property type="entry name" value="Phosphoenolpyruvate/pyruvate domain"/>
    <property type="match status" value="1"/>
</dbReference>
<dbReference type="GO" id="GO:0005737">
    <property type="term" value="C:cytoplasm"/>
    <property type="evidence" value="ECO:0007669"/>
    <property type="project" value="UniProtKB-SubCell"/>
</dbReference>
<comment type="function">
    <text evidence="6 7">Catalyzes the reversible reaction in which hydroxymethyl group from 5,10-methylenetetrahydrofolate is transferred onto alpha-ketoisovalerate to form ketopantoate.</text>
</comment>
<dbReference type="EMBL" id="JAAGRR010000036">
    <property type="protein sequence ID" value="NDY42123.1"/>
    <property type="molecule type" value="Genomic_DNA"/>
</dbReference>
<dbReference type="FunFam" id="3.20.20.60:FF:000003">
    <property type="entry name" value="3-methyl-2-oxobutanoate hydroxymethyltransferase"/>
    <property type="match status" value="1"/>
</dbReference>
<proteinExistence type="inferred from homology"/>
<evidence type="ECO:0000256" key="2">
    <source>
        <dbReference type="ARBA" id="ARBA00008676"/>
    </source>
</evidence>
<dbReference type="GO" id="GO:0008168">
    <property type="term" value="F:methyltransferase activity"/>
    <property type="evidence" value="ECO:0007669"/>
    <property type="project" value="UniProtKB-KW"/>
</dbReference>
<feature type="binding site" evidence="7 9">
    <location>
        <position position="100"/>
    </location>
    <ligand>
        <name>3-methyl-2-oxobutanoate</name>
        <dbReference type="ChEBI" id="CHEBI:11851"/>
    </ligand>
</feature>
<keyword evidence="7" id="KW-0963">Cytoplasm</keyword>
<dbReference type="RefSeq" id="WP_163298270.1">
    <property type="nucleotide sequence ID" value="NZ_JAAGRR010000036.1"/>
</dbReference>
<dbReference type="CDD" id="cd06557">
    <property type="entry name" value="KPHMT-like"/>
    <property type="match status" value="1"/>
</dbReference>
<dbReference type="GO" id="GO:0032259">
    <property type="term" value="P:methylation"/>
    <property type="evidence" value="ECO:0007669"/>
    <property type="project" value="UniProtKB-KW"/>
</dbReference>
<evidence type="ECO:0000313" key="12">
    <source>
        <dbReference type="EMBL" id="NDY42123.1"/>
    </source>
</evidence>
<evidence type="ECO:0000256" key="11">
    <source>
        <dbReference type="SAM" id="MobiDB-lite"/>
    </source>
</evidence>
<evidence type="ECO:0000256" key="6">
    <source>
        <dbReference type="ARBA" id="ARBA00056497"/>
    </source>
</evidence>
<evidence type="ECO:0000256" key="5">
    <source>
        <dbReference type="ARBA" id="ARBA00022679"/>
    </source>
</evidence>
<keyword evidence="12" id="KW-0489">Methyltransferase</keyword>
<organism evidence="12 13">
    <name type="scientific">Dissulfurirhabdus thermomarina</name>
    <dbReference type="NCBI Taxonomy" id="1765737"/>
    <lineage>
        <taxon>Bacteria</taxon>
        <taxon>Deltaproteobacteria</taxon>
        <taxon>Dissulfurirhabdaceae</taxon>
        <taxon>Dissulfurirhabdus</taxon>
    </lineage>
</organism>
<sequence length="298" mass="31701">MEATPHSRPQDPAGEAPARVTVPDLQQMKDEGRRITMLTAYDWGMARLVDEAGVDVVLVGDSLGMVVLGYDATTPVTMDEMLHHAKAVRRGVRRALVVGDMPFLSYQVSREEAVRNAGRFLKEAGCGAVKVEGGGAVVETVRFMTAAGIPVMGHLGLTPQTAAATGGFRVRGRDLASARRLVADAADLEAAGAFALVLECVPAALARLVTERLRIPTIGIGAGPGCDGQVLVVNDVVGLFDRFRPSFVKRYAELAPTVRAAVGEYVADVREGRFPDEAHSFTGEPPWLADLRAELEAG</sequence>
<evidence type="ECO:0000256" key="9">
    <source>
        <dbReference type="PIRSR" id="PIRSR000388-2"/>
    </source>
</evidence>
<feature type="binding site" evidence="7 10">
    <location>
        <position position="100"/>
    </location>
    <ligand>
        <name>Mg(2+)</name>
        <dbReference type="ChEBI" id="CHEBI:18420"/>
    </ligand>
</feature>
<dbReference type="InterPro" id="IPR015813">
    <property type="entry name" value="Pyrv/PenolPyrv_kinase-like_dom"/>
</dbReference>
<dbReference type="AlphaFoldDB" id="A0A6N9TPU5"/>
<dbReference type="GO" id="GO:0015940">
    <property type="term" value="P:pantothenate biosynthetic process"/>
    <property type="evidence" value="ECO:0007669"/>
    <property type="project" value="UniProtKB-UniRule"/>
</dbReference>
<keyword evidence="7 10" id="KW-0479">Metal-binding</keyword>
<dbReference type="NCBIfam" id="TIGR00222">
    <property type="entry name" value="panB"/>
    <property type="match status" value="1"/>
</dbReference>
<dbReference type="PANTHER" id="PTHR20881:SF0">
    <property type="entry name" value="3-METHYL-2-OXOBUTANOATE HYDROXYMETHYLTRANSFERASE"/>
    <property type="match status" value="1"/>
</dbReference>
<dbReference type="InterPro" id="IPR003700">
    <property type="entry name" value="Pantoate_hydroxy_MeTrfase"/>
</dbReference>
<feature type="binding site" evidence="7 9">
    <location>
        <begin position="61"/>
        <end position="62"/>
    </location>
    <ligand>
        <name>3-methyl-2-oxobutanoate</name>
        <dbReference type="ChEBI" id="CHEBI:11851"/>
    </ligand>
</feature>
<feature type="binding site" evidence="7 10">
    <location>
        <position position="132"/>
    </location>
    <ligand>
        <name>Mg(2+)</name>
        <dbReference type="ChEBI" id="CHEBI:18420"/>
    </ligand>
</feature>
<dbReference type="GO" id="GO:0000287">
    <property type="term" value="F:magnesium ion binding"/>
    <property type="evidence" value="ECO:0007669"/>
    <property type="project" value="TreeGrafter"/>
</dbReference>
<dbReference type="UniPathway" id="UPA00028">
    <property type="reaction ID" value="UER00003"/>
</dbReference>
<comment type="caution">
    <text evidence="12">The sequence shown here is derived from an EMBL/GenBank/DDBJ whole genome shotgun (WGS) entry which is preliminary data.</text>
</comment>
<keyword evidence="13" id="KW-1185">Reference proteome</keyword>
<comment type="cofactor">
    <cofactor evidence="7 10">
        <name>Mg(2+)</name>
        <dbReference type="ChEBI" id="CHEBI:18420"/>
    </cofactor>
    <text evidence="7 10">Binds 1 Mg(2+) ion per subunit.</text>
</comment>
<dbReference type="Gene3D" id="3.20.20.60">
    <property type="entry name" value="Phosphoenolpyruvate-binding domains"/>
    <property type="match status" value="1"/>
</dbReference>
<gene>
    <name evidence="7 12" type="primary">panB</name>
    <name evidence="12" type="ORF">G3N55_04595</name>
</gene>
<comment type="pathway">
    <text evidence="1 7">Cofactor biosynthesis; (R)-pantothenate biosynthesis; (R)-pantoate from 3-methyl-2-oxobutanoate: step 1/2.</text>
</comment>
<reference evidence="12 13" key="1">
    <citation type="submission" date="2020-02" db="EMBL/GenBank/DDBJ databases">
        <title>Comparative genomics of sulfur disproportionating microorganisms.</title>
        <authorList>
            <person name="Ward L.M."/>
            <person name="Bertran E."/>
            <person name="Johnston D.T."/>
        </authorList>
    </citation>
    <scope>NUCLEOTIDE SEQUENCE [LARGE SCALE GENOMIC DNA]</scope>
    <source>
        <strain evidence="12 13">DSM 100025</strain>
    </source>
</reference>
<comment type="subunit">
    <text evidence="3 7">Homodecamer; pentamer of dimers.</text>
</comment>
<dbReference type="PANTHER" id="PTHR20881">
    <property type="entry name" value="3-METHYL-2-OXOBUTANOATE HYDROXYMETHYLTRANSFERASE"/>
    <property type="match status" value="1"/>
</dbReference>
<feature type="region of interest" description="Disordered" evidence="11">
    <location>
        <begin position="1"/>
        <end position="20"/>
    </location>
</feature>
<comment type="subcellular location">
    <subcellularLocation>
        <location evidence="7">Cytoplasm</location>
    </subcellularLocation>
</comment>
<feature type="binding site" evidence="7 10">
    <location>
        <position position="61"/>
    </location>
    <ligand>
        <name>Mg(2+)</name>
        <dbReference type="ChEBI" id="CHEBI:18420"/>
    </ligand>
</feature>
<evidence type="ECO:0000313" key="13">
    <source>
        <dbReference type="Proteomes" id="UP000469346"/>
    </source>
</evidence>
<feature type="active site" description="Proton acceptor" evidence="7 8">
    <location>
        <position position="199"/>
    </location>
</feature>